<dbReference type="EMBL" id="BMVB01000005">
    <property type="protein sequence ID" value="GHC45015.1"/>
    <property type="molecule type" value="Genomic_DNA"/>
</dbReference>
<evidence type="ECO:0000313" key="2">
    <source>
        <dbReference type="Proteomes" id="UP000646244"/>
    </source>
</evidence>
<proteinExistence type="predicted"/>
<accession>A0A918WF12</accession>
<comment type="caution">
    <text evidence="1">The sequence shown here is derived from an EMBL/GenBank/DDBJ whole genome shotgun (WGS) entry which is preliminary data.</text>
</comment>
<protein>
    <submittedName>
        <fullName evidence="1">Uncharacterized protein</fullName>
    </submittedName>
</protein>
<name>A0A918WF12_STRCJ</name>
<sequence>MAGRAQTRTGGRRIGSLGLSAKEGFPAVVKAALDRGGAAATRRLTSTWPGWLSPSDASAPSILTM</sequence>
<gene>
    <name evidence="1" type="ORF">GCM10010507_20190</name>
</gene>
<dbReference type="AlphaFoldDB" id="A0A918WF12"/>
<evidence type="ECO:0000313" key="1">
    <source>
        <dbReference type="EMBL" id="GHC45015.1"/>
    </source>
</evidence>
<dbReference type="Proteomes" id="UP000646244">
    <property type="component" value="Unassembled WGS sequence"/>
</dbReference>
<reference evidence="1" key="2">
    <citation type="submission" date="2020-09" db="EMBL/GenBank/DDBJ databases">
        <authorList>
            <person name="Sun Q."/>
            <person name="Ohkuma M."/>
        </authorList>
    </citation>
    <scope>NUCLEOTIDE SEQUENCE</scope>
    <source>
        <strain evidence="1">JCM 4633</strain>
    </source>
</reference>
<reference evidence="1" key="1">
    <citation type="journal article" date="2014" name="Int. J. Syst. Evol. Microbiol.">
        <title>Complete genome sequence of Corynebacterium casei LMG S-19264T (=DSM 44701T), isolated from a smear-ripened cheese.</title>
        <authorList>
            <consortium name="US DOE Joint Genome Institute (JGI-PGF)"/>
            <person name="Walter F."/>
            <person name="Albersmeier A."/>
            <person name="Kalinowski J."/>
            <person name="Ruckert C."/>
        </authorList>
    </citation>
    <scope>NUCLEOTIDE SEQUENCE</scope>
    <source>
        <strain evidence="1">JCM 4633</strain>
    </source>
</reference>
<organism evidence="1 2">
    <name type="scientific">Streptomyces cinnamoneus</name>
    <name type="common">Streptoverticillium cinnamoneum</name>
    <dbReference type="NCBI Taxonomy" id="53446"/>
    <lineage>
        <taxon>Bacteria</taxon>
        <taxon>Bacillati</taxon>
        <taxon>Actinomycetota</taxon>
        <taxon>Actinomycetes</taxon>
        <taxon>Kitasatosporales</taxon>
        <taxon>Streptomycetaceae</taxon>
        <taxon>Streptomyces</taxon>
        <taxon>Streptomyces cinnamoneus group</taxon>
    </lineage>
</organism>